<gene>
    <name evidence="1" type="ORF">RPERSI_LOCUS5781</name>
</gene>
<protein>
    <submittedName>
        <fullName evidence="1">29229_t:CDS:1</fullName>
    </submittedName>
</protein>
<reference evidence="1" key="1">
    <citation type="submission" date="2021-06" db="EMBL/GenBank/DDBJ databases">
        <authorList>
            <person name="Kallberg Y."/>
            <person name="Tangrot J."/>
            <person name="Rosling A."/>
        </authorList>
    </citation>
    <scope>NUCLEOTIDE SEQUENCE</scope>
    <source>
        <strain evidence="1">MA461A</strain>
    </source>
</reference>
<keyword evidence="2" id="KW-1185">Reference proteome</keyword>
<accession>A0ACA9MK34</accession>
<dbReference type="EMBL" id="CAJVQC010008830">
    <property type="protein sequence ID" value="CAG8597317.1"/>
    <property type="molecule type" value="Genomic_DNA"/>
</dbReference>
<evidence type="ECO:0000313" key="2">
    <source>
        <dbReference type="Proteomes" id="UP000789920"/>
    </source>
</evidence>
<feature type="non-terminal residue" evidence="1">
    <location>
        <position position="1"/>
    </location>
</feature>
<name>A0ACA9MK34_9GLOM</name>
<comment type="caution">
    <text evidence="1">The sequence shown here is derived from an EMBL/GenBank/DDBJ whole genome shotgun (WGS) entry which is preliminary data.</text>
</comment>
<proteinExistence type="predicted"/>
<evidence type="ECO:0000313" key="1">
    <source>
        <dbReference type="EMBL" id="CAG8597317.1"/>
    </source>
</evidence>
<dbReference type="Proteomes" id="UP000789920">
    <property type="component" value="Unassembled WGS sequence"/>
</dbReference>
<sequence length="277" mass="31623">PKKGISWDLLKDFVKDLDISGMELDPSHASLNEIASVGTLLQIHAETLYARAKVVKAKADLDKDTETFKEYKDGAFNKELPKGEKVKKAITSERVEKINQDLAEGEQYALKMIVEPHKEEADFVVAGFWQEKVLEFLKNTALNFIIGALRGMVKDAIPAMIEIANKFIGALEDRIVDLYQKANAEEKLIFKENIKKHFTNSHQGSVNNKPEEKKPEEKTPYQLYLEEKNEREKLQGQLQSKDKEYQLGLIKLNKEISNLKGALSKKDDEIEITKEKY</sequence>
<organism evidence="1 2">
    <name type="scientific">Racocetra persica</name>
    <dbReference type="NCBI Taxonomy" id="160502"/>
    <lineage>
        <taxon>Eukaryota</taxon>
        <taxon>Fungi</taxon>
        <taxon>Fungi incertae sedis</taxon>
        <taxon>Mucoromycota</taxon>
        <taxon>Glomeromycotina</taxon>
        <taxon>Glomeromycetes</taxon>
        <taxon>Diversisporales</taxon>
        <taxon>Gigasporaceae</taxon>
        <taxon>Racocetra</taxon>
    </lineage>
</organism>